<comment type="caution">
    <text evidence="3">The sequence shown here is derived from an EMBL/GenBank/DDBJ whole genome shotgun (WGS) entry which is preliminary data.</text>
</comment>
<dbReference type="SUPFAM" id="SSF57667">
    <property type="entry name" value="beta-beta-alpha zinc fingers"/>
    <property type="match status" value="1"/>
</dbReference>
<sequence>MRHLEACGTQNSCFLLEKHIERCGQENKPIQRHMKYCSMEETSSSVRYPCLKCDLIFLTNEHLMRHLKACGTQNVCQAVNLQISQQHQQQKIHQQLQIQHNQIQQTQWIHQTQSNVQHAQPIIQLQVQIYPLQQQQLLLQQQHLTAASAVAVADKVSIPIAKLKHRHSNDNKRRRSNDKKKKFTCQECSTTFTLETNLTRHIKKFHKHLIEIPNNIENVPNSNSDDSHVVTPKVVNEFTCKYCDINFKNDAVLQKHIIKIHPKNKTIDMHHVQKEIKHGGQETMAKKFICQICEKKFAKNPYLKAHIKNIHNTFIHECKICNKGFQVKASLEFHNKEFHGIGKYIYNGTNDSSPKQTYNTNLEKLGLPECPKCKKIVSTKRLLKSHLIDECGYVQCSICKGVYTSDKILKQHVRRIHFASKLQQKTGIKLRKTNIICTEEGCVDIGFPTLKAFRNHLVVIHEKKMITTEHEFSSTEDINDWKDRIEKENSIGYVTMQGFRKCNNKEYLIFHCRRSGIYKETSATKRSKKAQGTCKIGRYCSSAINVVITNGAHHKVTYYETHSGHELDVLSWCHFPIPASDRLFLAEKLAQKVPKEELLNMTKNWEGRSSLIKHKDLINIEKQYGLHDLELFDIDEIRNLLKKHLGKELLQVKEQE</sequence>
<keyword evidence="1" id="KW-0862">Zinc</keyword>
<dbReference type="EMBL" id="CAXKWB010035636">
    <property type="protein sequence ID" value="CAL4146860.1"/>
    <property type="molecule type" value="Genomic_DNA"/>
</dbReference>
<dbReference type="GO" id="GO:0008270">
    <property type="term" value="F:zinc ion binding"/>
    <property type="evidence" value="ECO:0007669"/>
    <property type="project" value="UniProtKB-KW"/>
</dbReference>
<evidence type="ECO:0000313" key="3">
    <source>
        <dbReference type="EMBL" id="CAL4146860.1"/>
    </source>
</evidence>
<proteinExistence type="predicted"/>
<keyword evidence="4" id="KW-1185">Reference proteome</keyword>
<evidence type="ECO:0000313" key="4">
    <source>
        <dbReference type="Proteomes" id="UP001497623"/>
    </source>
</evidence>
<dbReference type="AlphaFoldDB" id="A0AAV2RVH4"/>
<evidence type="ECO:0000259" key="2">
    <source>
        <dbReference type="PROSITE" id="PS50157"/>
    </source>
</evidence>
<evidence type="ECO:0000256" key="1">
    <source>
        <dbReference type="PROSITE-ProRule" id="PRU00042"/>
    </source>
</evidence>
<dbReference type="Proteomes" id="UP001497623">
    <property type="component" value="Unassembled WGS sequence"/>
</dbReference>
<gene>
    <name evidence="3" type="ORF">MNOR_LOCUS29934</name>
</gene>
<dbReference type="InterPro" id="IPR013087">
    <property type="entry name" value="Znf_C2H2_type"/>
</dbReference>
<feature type="domain" description="C2H2-type" evidence="2">
    <location>
        <begin position="316"/>
        <end position="339"/>
    </location>
</feature>
<accession>A0AAV2RVH4</accession>
<name>A0AAV2RVH4_MEGNR</name>
<keyword evidence="1" id="KW-0479">Metal-binding</keyword>
<organism evidence="3 4">
    <name type="scientific">Meganyctiphanes norvegica</name>
    <name type="common">Northern krill</name>
    <name type="synonym">Thysanopoda norvegica</name>
    <dbReference type="NCBI Taxonomy" id="48144"/>
    <lineage>
        <taxon>Eukaryota</taxon>
        <taxon>Metazoa</taxon>
        <taxon>Ecdysozoa</taxon>
        <taxon>Arthropoda</taxon>
        <taxon>Crustacea</taxon>
        <taxon>Multicrustacea</taxon>
        <taxon>Malacostraca</taxon>
        <taxon>Eumalacostraca</taxon>
        <taxon>Eucarida</taxon>
        <taxon>Euphausiacea</taxon>
        <taxon>Euphausiidae</taxon>
        <taxon>Meganyctiphanes</taxon>
    </lineage>
</organism>
<dbReference type="PROSITE" id="PS00028">
    <property type="entry name" value="ZINC_FINGER_C2H2_1"/>
    <property type="match status" value="5"/>
</dbReference>
<dbReference type="Pfam" id="PF00096">
    <property type="entry name" value="zf-C2H2"/>
    <property type="match status" value="3"/>
</dbReference>
<dbReference type="PROSITE" id="PS50157">
    <property type="entry name" value="ZINC_FINGER_C2H2_2"/>
    <property type="match status" value="5"/>
</dbReference>
<feature type="domain" description="C2H2-type" evidence="2">
    <location>
        <begin position="183"/>
        <end position="213"/>
    </location>
</feature>
<feature type="domain" description="C2H2-type" evidence="2">
    <location>
        <begin position="394"/>
        <end position="422"/>
    </location>
</feature>
<feature type="domain" description="C2H2-type" evidence="2">
    <location>
        <begin position="288"/>
        <end position="311"/>
    </location>
</feature>
<protein>
    <recommendedName>
        <fullName evidence="2">C2H2-type domain-containing protein</fullName>
    </recommendedName>
</protein>
<dbReference type="Gene3D" id="3.30.160.60">
    <property type="entry name" value="Classic Zinc Finger"/>
    <property type="match status" value="3"/>
</dbReference>
<reference evidence="3 4" key="1">
    <citation type="submission" date="2024-05" db="EMBL/GenBank/DDBJ databases">
        <authorList>
            <person name="Wallberg A."/>
        </authorList>
    </citation>
    <scope>NUCLEOTIDE SEQUENCE [LARGE SCALE GENOMIC DNA]</scope>
</reference>
<dbReference type="PANTHER" id="PTHR33936">
    <property type="entry name" value="PROTEIN CBG17840"/>
    <property type="match status" value="1"/>
</dbReference>
<keyword evidence="1" id="KW-0863">Zinc-finger</keyword>
<feature type="domain" description="C2H2-type" evidence="2">
    <location>
        <begin position="238"/>
        <end position="266"/>
    </location>
</feature>
<dbReference type="InterPro" id="IPR036236">
    <property type="entry name" value="Znf_C2H2_sf"/>
</dbReference>
<dbReference type="SMART" id="SM00355">
    <property type="entry name" value="ZnF_C2H2"/>
    <property type="match status" value="8"/>
</dbReference>
<dbReference type="PANTHER" id="PTHR33936:SF24">
    <property type="entry name" value="C2H2-TYPE DOMAIN-CONTAINING PROTEIN"/>
    <property type="match status" value="1"/>
</dbReference>
<dbReference type="InterPro" id="IPR052797">
    <property type="entry name" value="RegFact_GeneExpr_CellDeath"/>
</dbReference>